<dbReference type="OMA" id="SEITGMM"/>
<name>I7MM72_TETTS</name>
<dbReference type="SMART" id="SM00054">
    <property type="entry name" value="EFh"/>
    <property type="match status" value="2"/>
</dbReference>
<reference evidence="4" key="1">
    <citation type="journal article" date="2006" name="PLoS Biol.">
        <title>Macronuclear genome sequence of the ciliate Tetrahymena thermophila, a model eukaryote.</title>
        <authorList>
            <person name="Eisen J.A."/>
            <person name="Coyne R.S."/>
            <person name="Wu M."/>
            <person name="Wu D."/>
            <person name="Thiagarajan M."/>
            <person name="Wortman J.R."/>
            <person name="Badger J.H."/>
            <person name="Ren Q."/>
            <person name="Amedeo P."/>
            <person name="Jones K.M."/>
            <person name="Tallon L.J."/>
            <person name="Delcher A.L."/>
            <person name="Salzberg S.L."/>
            <person name="Silva J.C."/>
            <person name="Haas B.J."/>
            <person name="Majoros W.H."/>
            <person name="Farzad M."/>
            <person name="Carlton J.M."/>
            <person name="Smith R.K. Jr."/>
            <person name="Garg J."/>
            <person name="Pearlman R.E."/>
            <person name="Karrer K.M."/>
            <person name="Sun L."/>
            <person name="Manning G."/>
            <person name="Elde N.C."/>
            <person name="Turkewitz A.P."/>
            <person name="Asai D.J."/>
            <person name="Wilkes D.E."/>
            <person name="Wang Y."/>
            <person name="Cai H."/>
            <person name="Collins K."/>
            <person name="Stewart B.A."/>
            <person name="Lee S.R."/>
            <person name="Wilamowska K."/>
            <person name="Weinberg Z."/>
            <person name="Ruzzo W.L."/>
            <person name="Wloga D."/>
            <person name="Gaertig J."/>
            <person name="Frankel J."/>
            <person name="Tsao C.-C."/>
            <person name="Gorovsky M.A."/>
            <person name="Keeling P.J."/>
            <person name="Waller R.F."/>
            <person name="Patron N.J."/>
            <person name="Cherry J.M."/>
            <person name="Stover N.A."/>
            <person name="Krieger C.J."/>
            <person name="del Toro C."/>
            <person name="Ryder H.F."/>
            <person name="Williamson S.C."/>
            <person name="Barbeau R.A."/>
            <person name="Hamilton E.P."/>
            <person name="Orias E."/>
        </authorList>
    </citation>
    <scope>NUCLEOTIDE SEQUENCE [LARGE SCALE GENOMIC DNA]</scope>
    <source>
        <strain evidence="4">SB210</strain>
    </source>
</reference>
<dbReference type="RefSeq" id="XP_001024535.1">
    <property type="nucleotide sequence ID" value="XM_001024535.1"/>
</dbReference>
<evidence type="ECO:0000256" key="1">
    <source>
        <dbReference type="ARBA" id="ARBA00022837"/>
    </source>
</evidence>
<dbReference type="OrthoDB" id="191686at2759"/>
<sequence length="111" mass="12301">MQSNQENQDLENSTINRVPIGGITDIEGARLVARRLFEQYDKNGSGEITSSEITGMMQDAYKDMGKGFNPTKADTDTFFNVMDFNNDGRVTLQDLEALAIKFLAGANPNNF</sequence>
<dbReference type="HOGENOM" id="CLU_2163468_0_0_1"/>
<evidence type="ECO:0000313" key="3">
    <source>
        <dbReference type="EMBL" id="EAS04290.1"/>
    </source>
</evidence>
<dbReference type="EMBL" id="GG662449">
    <property type="protein sequence ID" value="EAS04290.1"/>
    <property type="molecule type" value="Genomic_DNA"/>
</dbReference>
<dbReference type="InParanoid" id="I7MM72"/>
<dbReference type="GO" id="GO:0005509">
    <property type="term" value="F:calcium ion binding"/>
    <property type="evidence" value="ECO:0007669"/>
    <property type="project" value="InterPro"/>
</dbReference>
<protein>
    <submittedName>
        <fullName evidence="3">EF-hand pair protein</fullName>
    </submittedName>
</protein>
<dbReference type="AlphaFoldDB" id="I7MM72"/>
<feature type="domain" description="EF-hand" evidence="2">
    <location>
        <begin position="28"/>
        <end position="63"/>
    </location>
</feature>
<dbReference type="KEGG" id="tet:TTHERM_00300080"/>
<dbReference type="PROSITE" id="PS00018">
    <property type="entry name" value="EF_HAND_1"/>
    <property type="match status" value="2"/>
</dbReference>
<dbReference type="CDD" id="cd00051">
    <property type="entry name" value="EFh"/>
    <property type="match status" value="1"/>
</dbReference>
<keyword evidence="1" id="KW-0106">Calcium</keyword>
<dbReference type="Proteomes" id="UP000009168">
    <property type="component" value="Unassembled WGS sequence"/>
</dbReference>
<feature type="domain" description="EF-hand" evidence="2">
    <location>
        <begin position="70"/>
        <end position="105"/>
    </location>
</feature>
<proteinExistence type="predicted"/>
<dbReference type="Gene3D" id="1.10.238.10">
    <property type="entry name" value="EF-hand"/>
    <property type="match status" value="1"/>
</dbReference>
<dbReference type="InterPro" id="IPR011992">
    <property type="entry name" value="EF-hand-dom_pair"/>
</dbReference>
<accession>I7MM72</accession>
<dbReference type="eggNOG" id="ENOG502R2P8">
    <property type="taxonomic scope" value="Eukaryota"/>
</dbReference>
<dbReference type="SUPFAM" id="SSF47473">
    <property type="entry name" value="EF-hand"/>
    <property type="match status" value="1"/>
</dbReference>
<dbReference type="InterPro" id="IPR002048">
    <property type="entry name" value="EF_hand_dom"/>
</dbReference>
<dbReference type="Pfam" id="PF13499">
    <property type="entry name" value="EF-hand_7"/>
    <property type="match status" value="1"/>
</dbReference>
<dbReference type="GeneID" id="7838345"/>
<gene>
    <name evidence="3" type="ORF">TTHERM_00300080</name>
</gene>
<dbReference type="STRING" id="312017.I7MM72"/>
<evidence type="ECO:0000313" key="4">
    <source>
        <dbReference type="Proteomes" id="UP000009168"/>
    </source>
</evidence>
<organism evidence="3 4">
    <name type="scientific">Tetrahymena thermophila (strain SB210)</name>
    <dbReference type="NCBI Taxonomy" id="312017"/>
    <lineage>
        <taxon>Eukaryota</taxon>
        <taxon>Sar</taxon>
        <taxon>Alveolata</taxon>
        <taxon>Ciliophora</taxon>
        <taxon>Intramacronucleata</taxon>
        <taxon>Oligohymenophorea</taxon>
        <taxon>Hymenostomatida</taxon>
        <taxon>Tetrahymenina</taxon>
        <taxon>Tetrahymenidae</taxon>
        <taxon>Tetrahymena</taxon>
    </lineage>
</organism>
<dbReference type="PROSITE" id="PS50222">
    <property type="entry name" value="EF_HAND_2"/>
    <property type="match status" value="2"/>
</dbReference>
<dbReference type="InterPro" id="IPR018247">
    <property type="entry name" value="EF_Hand_1_Ca_BS"/>
</dbReference>
<evidence type="ECO:0000259" key="2">
    <source>
        <dbReference type="PROSITE" id="PS50222"/>
    </source>
</evidence>
<keyword evidence="4" id="KW-1185">Reference proteome</keyword>